<evidence type="ECO:0000313" key="2">
    <source>
        <dbReference type="Proteomes" id="UP000053776"/>
    </source>
</evidence>
<protein>
    <submittedName>
        <fullName evidence="1">Uncharacterized protein</fullName>
    </submittedName>
</protein>
<reference evidence="1 2" key="1">
    <citation type="submission" date="2011-08" db="EMBL/GenBank/DDBJ databases">
        <title>The Genome Sequence of Plasmodium vivax Mauritania I.</title>
        <authorList>
            <consortium name="The Broad Institute Genome Sequencing Platform"/>
            <consortium name="The Broad Institute Genome Sequencing Center for Infectious Disease"/>
            <person name="Neafsey D."/>
            <person name="Carlton J."/>
            <person name="Barnwell J."/>
            <person name="Collins W."/>
            <person name="Escalante A."/>
            <person name="Mullikin J."/>
            <person name="Saul A."/>
            <person name="Guigo R."/>
            <person name="Camara F."/>
            <person name="Young S.K."/>
            <person name="Zeng Q."/>
            <person name="Gargeya S."/>
            <person name="Fitzgerald M."/>
            <person name="Haas B."/>
            <person name="Abouelleil A."/>
            <person name="Alvarado L."/>
            <person name="Arachchi H.M."/>
            <person name="Berlin A."/>
            <person name="Brown A."/>
            <person name="Chapman S.B."/>
            <person name="Chen Z."/>
            <person name="Dunbar C."/>
            <person name="Freedman E."/>
            <person name="Gearin G."/>
            <person name="Gellesch M."/>
            <person name="Goldberg J."/>
            <person name="Griggs A."/>
            <person name="Gujja S."/>
            <person name="Heiman D."/>
            <person name="Howarth C."/>
            <person name="Larson L."/>
            <person name="Lui A."/>
            <person name="MacDonald P.J.P."/>
            <person name="Montmayeur A."/>
            <person name="Murphy C."/>
            <person name="Neiman D."/>
            <person name="Pearson M."/>
            <person name="Priest M."/>
            <person name="Roberts A."/>
            <person name="Saif S."/>
            <person name="Shea T."/>
            <person name="Shenoy N."/>
            <person name="Sisk P."/>
            <person name="Stolte C."/>
            <person name="Sykes S."/>
            <person name="Wortman J."/>
            <person name="Nusbaum C."/>
            <person name="Birren B."/>
        </authorList>
    </citation>
    <scope>NUCLEOTIDE SEQUENCE [LARGE SCALE GENOMIC DNA]</scope>
    <source>
        <strain evidence="1 2">Mauritania I</strain>
    </source>
</reference>
<sequence length="156" mass="18771">CASYFYDLYNSYPSYFPIEDQFLNDIKIFPDPILKYVALYFYYNYSAAKDYFNGKSGQNDLACHNLNRWLDQHKSFFTHSEKCKYNTNQWNINIEKLWERFENHFVIPDGLGTITCNKPYPDDYICYDPSETNKTIIEKNCHNLEILCKECDKYYL</sequence>
<name>A0A0J9VZY5_PLAVI</name>
<dbReference type="EMBL" id="KQ235043">
    <property type="protein sequence ID" value="KMZ93283.1"/>
    <property type="molecule type" value="Genomic_DNA"/>
</dbReference>
<dbReference type="AlphaFoldDB" id="A0A0J9VZY5"/>
<evidence type="ECO:0000313" key="1">
    <source>
        <dbReference type="EMBL" id="KMZ93283.1"/>
    </source>
</evidence>
<feature type="non-terminal residue" evidence="1">
    <location>
        <position position="156"/>
    </location>
</feature>
<proteinExistence type="predicted"/>
<dbReference type="OrthoDB" id="385418at2759"/>
<dbReference type="Proteomes" id="UP000053776">
    <property type="component" value="Unassembled WGS sequence"/>
</dbReference>
<gene>
    <name evidence="1" type="ORF">PVMG_05571</name>
</gene>
<organism evidence="1 2">
    <name type="scientific">Plasmodium vivax Mauritania I</name>
    <dbReference type="NCBI Taxonomy" id="1035515"/>
    <lineage>
        <taxon>Eukaryota</taxon>
        <taxon>Sar</taxon>
        <taxon>Alveolata</taxon>
        <taxon>Apicomplexa</taxon>
        <taxon>Aconoidasida</taxon>
        <taxon>Haemosporida</taxon>
        <taxon>Plasmodiidae</taxon>
        <taxon>Plasmodium</taxon>
        <taxon>Plasmodium (Plasmodium)</taxon>
    </lineage>
</organism>
<feature type="non-terminal residue" evidence="1">
    <location>
        <position position="1"/>
    </location>
</feature>
<accession>A0A0J9VZY5</accession>